<accession>A0A8K0D3F5</accession>
<sequence length="84" mass="9431">MAVSRGSAVCFFFLLVLLAAVSQLTILTCQPASVLNLHKKQYYCIFIGAMSTELEKKFLLGMSQRQIRRIISNLAKKDLFSSTK</sequence>
<keyword evidence="1" id="KW-0732">Signal</keyword>
<evidence type="ECO:0000256" key="1">
    <source>
        <dbReference type="SAM" id="SignalP"/>
    </source>
</evidence>
<feature type="signal peptide" evidence="1">
    <location>
        <begin position="1"/>
        <end position="23"/>
    </location>
</feature>
<protein>
    <submittedName>
        <fullName evidence="2">Uncharacterized protein</fullName>
    </submittedName>
</protein>
<feature type="chain" id="PRO_5035465477" evidence="1">
    <location>
        <begin position="24"/>
        <end position="84"/>
    </location>
</feature>
<evidence type="ECO:0000313" key="3">
    <source>
        <dbReference type="Proteomes" id="UP000801492"/>
    </source>
</evidence>
<dbReference type="AlphaFoldDB" id="A0A8K0D3F5"/>
<gene>
    <name evidence="2" type="ORF">ILUMI_07666</name>
</gene>
<proteinExistence type="predicted"/>
<organism evidence="2 3">
    <name type="scientific">Ignelater luminosus</name>
    <name type="common">Cucubano</name>
    <name type="synonym">Pyrophorus luminosus</name>
    <dbReference type="NCBI Taxonomy" id="2038154"/>
    <lineage>
        <taxon>Eukaryota</taxon>
        <taxon>Metazoa</taxon>
        <taxon>Ecdysozoa</taxon>
        <taxon>Arthropoda</taxon>
        <taxon>Hexapoda</taxon>
        <taxon>Insecta</taxon>
        <taxon>Pterygota</taxon>
        <taxon>Neoptera</taxon>
        <taxon>Endopterygota</taxon>
        <taxon>Coleoptera</taxon>
        <taxon>Polyphaga</taxon>
        <taxon>Elateriformia</taxon>
        <taxon>Elateroidea</taxon>
        <taxon>Elateridae</taxon>
        <taxon>Agrypninae</taxon>
        <taxon>Pyrophorini</taxon>
        <taxon>Ignelater</taxon>
    </lineage>
</organism>
<name>A0A8K0D3F5_IGNLU</name>
<dbReference type="EMBL" id="VTPC01003444">
    <property type="protein sequence ID" value="KAF2898509.1"/>
    <property type="molecule type" value="Genomic_DNA"/>
</dbReference>
<reference evidence="2" key="1">
    <citation type="submission" date="2019-08" db="EMBL/GenBank/DDBJ databases">
        <title>The genome of the North American firefly Photinus pyralis.</title>
        <authorList>
            <consortium name="Photinus pyralis genome working group"/>
            <person name="Fallon T.R."/>
            <person name="Sander Lower S.E."/>
            <person name="Weng J.-K."/>
        </authorList>
    </citation>
    <scope>NUCLEOTIDE SEQUENCE</scope>
    <source>
        <strain evidence="2">TRF0915ILg1</strain>
        <tissue evidence="2">Whole body</tissue>
    </source>
</reference>
<dbReference type="Proteomes" id="UP000801492">
    <property type="component" value="Unassembled WGS sequence"/>
</dbReference>
<evidence type="ECO:0000313" key="2">
    <source>
        <dbReference type="EMBL" id="KAF2898509.1"/>
    </source>
</evidence>
<comment type="caution">
    <text evidence="2">The sequence shown here is derived from an EMBL/GenBank/DDBJ whole genome shotgun (WGS) entry which is preliminary data.</text>
</comment>
<keyword evidence="3" id="KW-1185">Reference proteome</keyword>